<dbReference type="Proteomes" id="UP000677218">
    <property type="component" value="Unassembled WGS sequence"/>
</dbReference>
<feature type="domain" description="AMP-dependent synthetase/ligase" evidence="1">
    <location>
        <begin position="18"/>
        <end position="364"/>
    </location>
</feature>
<keyword evidence="4" id="KW-1185">Reference proteome</keyword>
<protein>
    <submittedName>
        <fullName evidence="3">2-succinylbenzoate--CoA ligase</fullName>
    </submittedName>
</protein>
<dbReference type="AlphaFoldDB" id="A0A916QHI0"/>
<dbReference type="EMBL" id="BMAY01000011">
    <property type="protein sequence ID" value="GFZ27470.1"/>
    <property type="molecule type" value="Genomic_DNA"/>
</dbReference>
<evidence type="ECO:0000313" key="3">
    <source>
        <dbReference type="EMBL" id="GFZ27470.1"/>
    </source>
</evidence>
<dbReference type="InterPro" id="IPR042099">
    <property type="entry name" value="ANL_N_sf"/>
</dbReference>
<dbReference type="RefSeq" id="WP_212781158.1">
    <property type="nucleotide sequence ID" value="NZ_BMAY01000011.1"/>
</dbReference>
<dbReference type="PANTHER" id="PTHR43767">
    <property type="entry name" value="LONG-CHAIN-FATTY-ACID--COA LIGASE"/>
    <property type="match status" value="1"/>
</dbReference>
<sequence length="508" mass="56720">MAGIETAKSIKDAWDLRVQLSPEKTFVIYNDKSFSYEEVDNLAAQCAYLLQSTGLRRGDIVALQFESDIDDVVYILACIKLGAIINPINPHFDSTEIQNLISDFKPFLIVAQKAPRGRDTIYNDELAEYDSKKVGELKYYYRSDHASTIDFPADPADQPAVILNTSGTTGAPKGVVLTNENVLSAELAYNQAFKITDNDMIAMPSGFYHAIGFHHGIVSTILAGSTMVIMRHYRASYLAEIIKKYPVTYIDSVPTVIYDVLFNIDDLGHLRQLIVGGDKLKQSLLDQARKRRLPVYNCYGLTEAVPFAYTPADAFAKSDYTETGVIPVKGVAIRLIDIKGKEITQPGQKGTIEVKGKIIFKEYLHRPEKTRASFDGEWLNTGDYGHYSADHLLEIDGRNSDKIIRGGENISAKVVEEKVKECQNIADAAVMGYPDDRLGQRIGAFIVLKDKGQKMNKDLLLANLSENDVDKKLWPEIIWIMDALPKTANGKTKKYLLKEKMLESIGNE</sequence>
<accession>A0A916QHI0</accession>
<name>A0A916QHI0_9LACO</name>
<dbReference type="InterPro" id="IPR045851">
    <property type="entry name" value="AMP-bd_C_sf"/>
</dbReference>
<evidence type="ECO:0000259" key="2">
    <source>
        <dbReference type="Pfam" id="PF13193"/>
    </source>
</evidence>
<dbReference type="GO" id="GO:0016878">
    <property type="term" value="F:acid-thiol ligase activity"/>
    <property type="evidence" value="ECO:0007669"/>
    <property type="project" value="UniProtKB-ARBA"/>
</dbReference>
<dbReference type="InterPro" id="IPR050237">
    <property type="entry name" value="ATP-dep_AMP-bd_enzyme"/>
</dbReference>
<keyword evidence="3" id="KW-0436">Ligase</keyword>
<dbReference type="PROSITE" id="PS00455">
    <property type="entry name" value="AMP_BINDING"/>
    <property type="match status" value="1"/>
</dbReference>
<evidence type="ECO:0000259" key="1">
    <source>
        <dbReference type="Pfam" id="PF00501"/>
    </source>
</evidence>
<dbReference type="InterPro" id="IPR025110">
    <property type="entry name" value="AMP-bd_C"/>
</dbReference>
<feature type="domain" description="AMP-binding enzyme C-terminal" evidence="2">
    <location>
        <begin position="415"/>
        <end position="491"/>
    </location>
</feature>
<comment type="caution">
    <text evidence="3">The sequence shown here is derived from an EMBL/GenBank/DDBJ whole genome shotgun (WGS) entry which is preliminary data.</text>
</comment>
<organism evidence="3 4">
    <name type="scientific">Lactobacillus corticis</name>
    <dbReference type="NCBI Taxonomy" id="2201249"/>
    <lineage>
        <taxon>Bacteria</taxon>
        <taxon>Bacillati</taxon>
        <taxon>Bacillota</taxon>
        <taxon>Bacilli</taxon>
        <taxon>Lactobacillales</taxon>
        <taxon>Lactobacillaceae</taxon>
        <taxon>Lactobacillus</taxon>
    </lineage>
</organism>
<dbReference type="Gene3D" id="3.30.300.30">
    <property type="match status" value="1"/>
</dbReference>
<dbReference type="Pfam" id="PF13193">
    <property type="entry name" value="AMP-binding_C"/>
    <property type="match status" value="1"/>
</dbReference>
<dbReference type="Pfam" id="PF00501">
    <property type="entry name" value="AMP-binding"/>
    <property type="match status" value="1"/>
</dbReference>
<dbReference type="Gene3D" id="3.40.50.12780">
    <property type="entry name" value="N-terminal domain of ligase-like"/>
    <property type="match status" value="1"/>
</dbReference>
<dbReference type="InterPro" id="IPR020845">
    <property type="entry name" value="AMP-binding_CS"/>
</dbReference>
<dbReference type="SUPFAM" id="SSF56801">
    <property type="entry name" value="Acetyl-CoA synthetase-like"/>
    <property type="match status" value="1"/>
</dbReference>
<dbReference type="InterPro" id="IPR000873">
    <property type="entry name" value="AMP-dep_synth/lig_dom"/>
</dbReference>
<reference evidence="3" key="1">
    <citation type="submission" date="2020-08" db="EMBL/GenBank/DDBJ databases">
        <title>Taxonomic study for Lactobacillus species isolated from hardwood bark.</title>
        <authorList>
            <person name="Tohno M."/>
            <person name="Tanizawa Y."/>
        </authorList>
    </citation>
    <scope>NUCLEOTIDE SEQUENCE</scope>
    <source>
        <strain evidence="3">B40</strain>
    </source>
</reference>
<proteinExistence type="predicted"/>
<dbReference type="PANTHER" id="PTHR43767:SF1">
    <property type="entry name" value="NONRIBOSOMAL PEPTIDE SYNTHASE PES1 (EUROFUNG)-RELATED"/>
    <property type="match status" value="1"/>
</dbReference>
<gene>
    <name evidence="3" type="ORF">LCB40_13500</name>
</gene>
<evidence type="ECO:0000313" key="4">
    <source>
        <dbReference type="Proteomes" id="UP000677218"/>
    </source>
</evidence>